<evidence type="ECO:0008006" key="3">
    <source>
        <dbReference type="Google" id="ProtNLM"/>
    </source>
</evidence>
<keyword evidence="2" id="KW-1185">Reference proteome</keyword>
<organism evidence="1 2">
    <name type="scientific">Fusarium poae</name>
    <dbReference type="NCBI Taxonomy" id="36050"/>
    <lineage>
        <taxon>Eukaryota</taxon>
        <taxon>Fungi</taxon>
        <taxon>Dikarya</taxon>
        <taxon>Ascomycota</taxon>
        <taxon>Pezizomycotina</taxon>
        <taxon>Sordariomycetes</taxon>
        <taxon>Hypocreomycetidae</taxon>
        <taxon>Hypocreales</taxon>
        <taxon>Nectriaceae</taxon>
        <taxon>Fusarium</taxon>
    </lineage>
</organism>
<accession>A0A1B8AQW3</accession>
<sequence length="185" mass="20775">MSPGYIVQCRYDKHGLGQRHNNFASHEACSAMCEANQRDVCFYNAAIKLVQEEEDPFVDEEDLFAQTCEEERDGLETQTNDLRENLDRCHADLEAASNSGDSTVTPPLSPPTCGVVNWSVGYYDAKHGINIENCRKTCAADSRCVSSSANEETTGAINCHLYDKETADIPDKTHTNFVRYYMRCR</sequence>
<gene>
    <name evidence="1" type="ORF">FPOA_09231</name>
</gene>
<evidence type="ECO:0000313" key="1">
    <source>
        <dbReference type="EMBL" id="OBS22908.1"/>
    </source>
</evidence>
<comment type="caution">
    <text evidence="1">The sequence shown here is derived from an EMBL/GenBank/DDBJ whole genome shotgun (WGS) entry which is preliminary data.</text>
</comment>
<reference evidence="1 2" key="1">
    <citation type="submission" date="2016-06" db="EMBL/GenBank/DDBJ databases">
        <title>Living apart together: crosstalk between the core and supernumerary genomes in a fungal plant pathogen.</title>
        <authorList>
            <person name="Vanheule A."/>
            <person name="Audenaert K."/>
            <person name="Warris S."/>
            <person name="Van De Geest H."/>
            <person name="Schijlen E."/>
            <person name="Hofte M."/>
            <person name="De Saeger S."/>
            <person name="Haesaert G."/>
            <person name="Waalwijk C."/>
            <person name="Van Der Lee T."/>
        </authorList>
    </citation>
    <scope>NUCLEOTIDE SEQUENCE [LARGE SCALE GENOMIC DNA]</scope>
    <source>
        <strain evidence="1 2">2516</strain>
    </source>
</reference>
<evidence type="ECO:0000313" key="2">
    <source>
        <dbReference type="Proteomes" id="UP000091967"/>
    </source>
</evidence>
<proteinExistence type="predicted"/>
<dbReference type="EMBL" id="LYXU01000003">
    <property type="protein sequence ID" value="OBS22908.1"/>
    <property type="molecule type" value="Genomic_DNA"/>
</dbReference>
<name>A0A1B8AQW3_FUSPO</name>
<dbReference type="Proteomes" id="UP000091967">
    <property type="component" value="Unassembled WGS sequence"/>
</dbReference>
<dbReference type="AlphaFoldDB" id="A0A1B8AQW3"/>
<protein>
    <recommendedName>
        <fullName evidence="3">Apple domain-containing protein</fullName>
    </recommendedName>
</protein>